<sequence>MLFLMFMCTFFLQFHLSSFFNIADVSSSGVYLSRLASLFCPPILPCPLAENSPTRAGLDTVHPHPVQPPLGFAGGKPELKKCLVCGYTTIYGTTMKIHQRTHTGERPFKCDHCGKAFIHKGNLVTHVRTHTGERPFQCHLCPRVFTRKKYLAHHLNTHDAFG</sequence>
<dbReference type="PANTHER" id="PTHR23235:SF142">
    <property type="entry name" value="ZINC FINGER PROTEIN 384"/>
    <property type="match status" value="1"/>
</dbReference>
<evidence type="ECO:0000256" key="6">
    <source>
        <dbReference type="PROSITE-ProRule" id="PRU00042"/>
    </source>
</evidence>
<dbReference type="FunFam" id="3.30.160.60:FF:002343">
    <property type="entry name" value="Zinc finger protein 33A"/>
    <property type="match status" value="1"/>
</dbReference>
<feature type="domain" description="C2H2-type" evidence="8">
    <location>
        <begin position="80"/>
        <end position="107"/>
    </location>
</feature>
<dbReference type="SMART" id="SM00355">
    <property type="entry name" value="ZnF_C2H2"/>
    <property type="match status" value="3"/>
</dbReference>
<reference evidence="9" key="1">
    <citation type="submission" date="2012-11" db="EMBL/GenBank/DDBJ databases">
        <authorList>
            <person name="Lucero-Rivera Y.E."/>
            <person name="Tovar-Ramirez D."/>
        </authorList>
    </citation>
    <scope>NUCLEOTIDE SEQUENCE</scope>
    <source>
        <tissue evidence="9">Salivary gland</tissue>
    </source>
</reference>
<dbReference type="PANTHER" id="PTHR23235">
    <property type="entry name" value="KRUEPPEL-LIKE TRANSCRIPTION FACTOR"/>
    <property type="match status" value="1"/>
</dbReference>
<dbReference type="FunFam" id="3.30.160.60:FF:000100">
    <property type="entry name" value="Zinc finger 45-like"/>
    <property type="match status" value="1"/>
</dbReference>
<name>L7LXT3_RHIPC</name>
<dbReference type="GO" id="GO:0000978">
    <property type="term" value="F:RNA polymerase II cis-regulatory region sequence-specific DNA binding"/>
    <property type="evidence" value="ECO:0007669"/>
    <property type="project" value="TreeGrafter"/>
</dbReference>
<feature type="chain" id="PRO_5003980879" evidence="7">
    <location>
        <begin position="20"/>
        <end position="162"/>
    </location>
</feature>
<dbReference type="SUPFAM" id="SSF57667">
    <property type="entry name" value="beta-beta-alpha zinc fingers"/>
    <property type="match status" value="2"/>
</dbReference>
<keyword evidence="1" id="KW-0479">Metal-binding</keyword>
<feature type="domain" description="C2H2-type" evidence="8">
    <location>
        <begin position="108"/>
        <end position="135"/>
    </location>
</feature>
<evidence type="ECO:0000256" key="5">
    <source>
        <dbReference type="ARBA" id="ARBA00023242"/>
    </source>
</evidence>
<dbReference type="Pfam" id="PF00096">
    <property type="entry name" value="zf-C2H2"/>
    <property type="match status" value="2"/>
</dbReference>
<evidence type="ECO:0000313" key="9">
    <source>
        <dbReference type="EMBL" id="JAA55659.1"/>
    </source>
</evidence>
<accession>L7LXT3</accession>
<keyword evidence="4" id="KW-0862">Zinc</keyword>
<feature type="domain" description="C2H2-type" evidence="8">
    <location>
        <begin position="136"/>
        <end position="158"/>
    </location>
</feature>
<proteinExistence type="evidence at transcript level"/>
<evidence type="ECO:0000259" key="8">
    <source>
        <dbReference type="PROSITE" id="PS50157"/>
    </source>
</evidence>
<dbReference type="InterPro" id="IPR036236">
    <property type="entry name" value="Znf_C2H2_sf"/>
</dbReference>
<keyword evidence="3 6" id="KW-0863">Zinc-finger</keyword>
<evidence type="ECO:0000256" key="3">
    <source>
        <dbReference type="ARBA" id="ARBA00022771"/>
    </source>
</evidence>
<dbReference type="InterPro" id="IPR013087">
    <property type="entry name" value="Znf_C2H2_type"/>
</dbReference>
<dbReference type="GO" id="GO:0000981">
    <property type="term" value="F:DNA-binding transcription factor activity, RNA polymerase II-specific"/>
    <property type="evidence" value="ECO:0007669"/>
    <property type="project" value="TreeGrafter"/>
</dbReference>
<feature type="signal peptide" evidence="7">
    <location>
        <begin position="1"/>
        <end position="19"/>
    </location>
</feature>
<keyword evidence="2" id="KW-0677">Repeat</keyword>
<evidence type="ECO:0000256" key="4">
    <source>
        <dbReference type="ARBA" id="ARBA00022833"/>
    </source>
</evidence>
<reference evidence="9" key="2">
    <citation type="journal article" date="2015" name="J. Proteomics">
        <title>Sexual differences in the sialomes of the zebra tick, Rhipicephalus pulchellus.</title>
        <authorList>
            <person name="Tan A.W."/>
            <person name="Francischetti I.M."/>
            <person name="Slovak M."/>
            <person name="Kini R.M."/>
            <person name="Ribeiro J.M."/>
        </authorList>
    </citation>
    <scope>NUCLEOTIDE SEQUENCE</scope>
    <source>
        <tissue evidence="9">Salivary gland</tissue>
    </source>
</reference>
<dbReference type="EMBL" id="GACK01009375">
    <property type="protein sequence ID" value="JAA55659.1"/>
    <property type="molecule type" value="mRNA"/>
</dbReference>
<dbReference type="PROSITE" id="PS00028">
    <property type="entry name" value="ZINC_FINGER_C2H2_1"/>
    <property type="match status" value="2"/>
</dbReference>
<dbReference type="GO" id="GO:0008270">
    <property type="term" value="F:zinc ion binding"/>
    <property type="evidence" value="ECO:0007669"/>
    <property type="project" value="UniProtKB-KW"/>
</dbReference>
<keyword evidence="5" id="KW-0539">Nucleus</keyword>
<dbReference type="PROSITE" id="PS50157">
    <property type="entry name" value="ZINC_FINGER_C2H2_2"/>
    <property type="match status" value="3"/>
</dbReference>
<keyword evidence="7" id="KW-0732">Signal</keyword>
<organism evidence="9">
    <name type="scientific">Rhipicephalus pulchellus</name>
    <name type="common">Yellow backed tick</name>
    <name type="synonym">Dermacentor pulchellus</name>
    <dbReference type="NCBI Taxonomy" id="72859"/>
    <lineage>
        <taxon>Eukaryota</taxon>
        <taxon>Metazoa</taxon>
        <taxon>Ecdysozoa</taxon>
        <taxon>Arthropoda</taxon>
        <taxon>Chelicerata</taxon>
        <taxon>Arachnida</taxon>
        <taxon>Acari</taxon>
        <taxon>Parasitiformes</taxon>
        <taxon>Ixodida</taxon>
        <taxon>Ixodoidea</taxon>
        <taxon>Ixodidae</taxon>
        <taxon>Rhipicephalinae</taxon>
        <taxon>Rhipicephalus</taxon>
        <taxon>Rhipicephalus</taxon>
    </lineage>
</organism>
<protein>
    <submittedName>
        <fullName evidence="9">Putative zinc finger protein</fullName>
    </submittedName>
</protein>
<dbReference type="AlphaFoldDB" id="L7LXT3"/>
<dbReference type="Gene3D" id="3.30.160.60">
    <property type="entry name" value="Classic Zinc Finger"/>
    <property type="match status" value="3"/>
</dbReference>
<evidence type="ECO:0000256" key="7">
    <source>
        <dbReference type="SAM" id="SignalP"/>
    </source>
</evidence>
<evidence type="ECO:0000256" key="2">
    <source>
        <dbReference type="ARBA" id="ARBA00022737"/>
    </source>
</evidence>
<evidence type="ECO:0000256" key="1">
    <source>
        <dbReference type="ARBA" id="ARBA00022723"/>
    </source>
</evidence>